<evidence type="ECO:0000313" key="1">
    <source>
        <dbReference type="EMBL" id="KAL1493593.1"/>
    </source>
</evidence>
<name>A0ABD1EFX5_HYPHA</name>
<dbReference type="PANTHER" id="PTHR31025:SF9">
    <property type="entry name" value="SI:DKEY-286J15.1"/>
    <property type="match status" value="1"/>
</dbReference>
<gene>
    <name evidence="1" type="ORF">ABEB36_009294</name>
</gene>
<accession>A0ABD1EFX5</accession>
<dbReference type="PANTHER" id="PTHR31025">
    <property type="entry name" value="SI:CH211-196P9.1-RELATED"/>
    <property type="match status" value="1"/>
</dbReference>
<dbReference type="Pfam" id="PF15992">
    <property type="entry name" value="DUF4769"/>
    <property type="match status" value="2"/>
</dbReference>
<keyword evidence="2" id="KW-1185">Reference proteome</keyword>
<reference evidence="1 2" key="1">
    <citation type="submission" date="2024-05" db="EMBL/GenBank/DDBJ databases">
        <title>Genetic variation in Jamaican populations of the coffee berry borer (Hypothenemus hampei).</title>
        <authorList>
            <person name="Errbii M."/>
            <person name="Myrie A."/>
        </authorList>
    </citation>
    <scope>NUCLEOTIDE SEQUENCE [LARGE SCALE GENOMIC DNA]</scope>
    <source>
        <strain evidence="1">JA-Hopewell-2020-01-JO</strain>
        <tissue evidence="1">Whole body</tissue>
    </source>
</reference>
<sequence>MLHEESDEDQATFLYSKYPYSMYLANSFQATSAQGELSNLDLDKNENNTILTLSHETISNNLEKETVPDGDNNPNEKELELRKLLTSWQLEQLVDHFLAERVYISVLKVIKTKHVDMLMSNFPIGVQVMFDHHFEIWRNEIGLPLHDLIIDNLPISNTVSTTPSRSSTPSSRETFSSNQRFLPYCRPSTSDDYFSLGLILNETSKGAMLCDYYDKKNKFEEEQRNMLVALIATFYEDKSTHMSLAASYRLEKEILERFPTEKIEFYRTSKRGKIYNKVSNMKTSMKSLLSEVKGSNKLEACERKSRIDEDFEPEIDAESCLCCLKFDNLSAEEFDSCWRACSKYRLAEIKKQSTVEIFNKWYFYKQPSGYRLIDIDFKVAFHDRDGLLDKWETYFHPLLDFLTKSQNLKDKKCKSQAEYVKKNLENISENGRSAAILHALHGYLVPTKVFVNNINNKKNVTRFTIRDSQEAFLIMADSATEIEEKIQHLKTVKTSIQPFIYGIGKDIFSLEQIGLYFDDVRFEFKNFIRAVDICYKIMYLFNLDFPQEAGIFYSSIEMFFYEFKSNISNPKIHILMNSLRNA</sequence>
<dbReference type="AlphaFoldDB" id="A0ABD1EFX5"/>
<protein>
    <submittedName>
        <fullName evidence="1">Uncharacterized protein</fullName>
    </submittedName>
</protein>
<organism evidence="1 2">
    <name type="scientific">Hypothenemus hampei</name>
    <name type="common">Coffee berry borer</name>
    <dbReference type="NCBI Taxonomy" id="57062"/>
    <lineage>
        <taxon>Eukaryota</taxon>
        <taxon>Metazoa</taxon>
        <taxon>Ecdysozoa</taxon>
        <taxon>Arthropoda</taxon>
        <taxon>Hexapoda</taxon>
        <taxon>Insecta</taxon>
        <taxon>Pterygota</taxon>
        <taxon>Neoptera</taxon>
        <taxon>Endopterygota</taxon>
        <taxon>Coleoptera</taxon>
        <taxon>Polyphaga</taxon>
        <taxon>Cucujiformia</taxon>
        <taxon>Curculionidae</taxon>
        <taxon>Scolytinae</taxon>
        <taxon>Hypothenemus</taxon>
    </lineage>
</organism>
<dbReference type="Proteomes" id="UP001566132">
    <property type="component" value="Unassembled WGS sequence"/>
</dbReference>
<proteinExistence type="predicted"/>
<comment type="caution">
    <text evidence="1">The sequence shown here is derived from an EMBL/GenBank/DDBJ whole genome shotgun (WGS) entry which is preliminary data.</text>
</comment>
<dbReference type="InterPro" id="IPR031934">
    <property type="entry name" value="DUF4769"/>
</dbReference>
<evidence type="ECO:0000313" key="2">
    <source>
        <dbReference type="Proteomes" id="UP001566132"/>
    </source>
</evidence>
<dbReference type="EMBL" id="JBDJPC010000007">
    <property type="protein sequence ID" value="KAL1493593.1"/>
    <property type="molecule type" value="Genomic_DNA"/>
</dbReference>